<dbReference type="EnsemblPlants" id="Kaladp0906s0003.1.v1.1">
    <property type="protein sequence ID" value="Kaladp0906s0003.1.v1.1.CDS.1"/>
    <property type="gene ID" value="Kaladp0906s0003.v1.1"/>
</dbReference>
<protein>
    <recommendedName>
        <fullName evidence="4">Secreted protein</fullName>
    </recommendedName>
</protein>
<dbReference type="AlphaFoldDB" id="A0A7N1A9H0"/>
<keyword evidence="3" id="KW-1185">Reference proteome</keyword>
<evidence type="ECO:0000256" key="1">
    <source>
        <dbReference type="SAM" id="SignalP"/>
    </source>
</evidence>
<organism evidence="2 3">
    <name type="scientific">Kalanchoe fedtschenkoi</name>
    <name type="common">Lavender scallops</name>
    <name type="synonym">South American air plant</name>
    <dbReference type="NCBI Taxonomy" id="63787"/>
    <lineage>
        <taxon>Eukaryota</taxon>
        <taxon>Viridiplantae</taxon>
        <taxon>Streptophyta</taxon>
        <taxon>Embryophyta</taxon>
        <taxon>Tracheophyta</taxon>
        <taxon>Spermatophyta</taxon>
        <taxon>Magnoliopsida</taxon>
        <taxon>eudicotyledons</taxon>
        <taxon>Gunneridae</taxon>
        <taxon>Pentapetalae</taxon>
        <taxon>Saxifragales</taxon>
        <taxon>Crassulaceae</taxon>
        <taxon>Kalanchoe</taxon>
    </lineage>
</organism>
<feature type="signal peptide" evidence="1">
    <location>
        <begin position="1"/>
        <end position="20"/>
    </location>
</feature>
<evidence type="ECO:0000313" key="3">
    <source>
        <dbReference type="Proteomes" id="UP000594263"/>
    </source>
</evidence>
<feature type="chain" id="PRO_5029477294" description="Secreted protein" evidence="1">
    <location>
        <begin position="21"/>
        <end position="62"/>
    </location>
</feature>
<dbReference type="Gramene" id="Kaladp0906s0003.1.v1.1">
    <property type="protein sequence ID" value="Kaladp0906s0003.1.v1.1.CDS.1"/>
    <property type="gene ID" value="Kaladp0906s0003.v1.1"/>
</dbReference>
<evidence type="ECO:0008006" key="4">
    <source>
        <dbReference type="Google" id="ProtNLM"/>
    </source>
</evidence>
<keyword evidence="1" id="KW-0732">Signal</keyword>
<sequence length="62" mass="6870">MPPWRFKAVHLWIHIAPCSAVSVSQCECPSKVLKMACSSDHSAYTRATSFISTRNSCIKVSN</sequence>
<dbReference type="Proteomes" id="UP000594263">
    <property type="component" value="Unplaced"/>
</dbReference>
<name>A0A7N1A9H0_KALFE</name>
<reference evidence="2" key="1">
    <citation type="submission" date="2021-01" db="UniProtKB">
        <authorList>
            <consortium name="EnsemblPlants"/>
        </authorList>
    </citation>
    <scope>IDENTIFICATION</scope>
</reference>
<accession>A0A7N1A9H0</accession>
<evidence type="ECO:0000313" key="2">
    <source>
        <dbReference type="EnsemblPlants" id="Kaladp0906s0003.1.v1.1.CDS.1"/>
    </source>
</evidence>
<proteinExistence type="predicted"/>